<evidence type="ECO:0000256" key="2">
    <source>
        <dbReference type="ARBA" id="ARBA00038334"/>
    </source>
</evidence>
<protein>
    <submittedName>
        <fullName evidence="5">Uncharacterized protein LOC110423735</fullName>
    </submittedName>
</protein>
<dbReference type="Pfam" id="PF00561">
    <property type="entry name" value="Abhydrolase_1"/>
    <property type="match status" value="1"/>
</dbReference>
<dbReference type="GO" id="GO:0016787">
    <property type="term" value="F:hydrolase activity"/>
    <property type="evidence" value="ECO:0007669"/>
    <property type="project" value="UniProtKB-KW"/>
</dbReference>
<evidence type="ECO:0000313" key="4">
    <source>
        <dbReference type="Proteomes" id="UP000504621"/>
    </source>
</evidence>
<name>A0A6J1B320_9ROSI</name>
<dbReference type="InterPro" id="IPR029058">
    <property type="entry name" value="AB_hydrolase_fold"/>
</dbReference>
<dbReference type="AlphaFoldDB" id="A0A6J1B320"/>
<dbReference type="PANTHER" id="PTHR43329">
    <property type="entry name" value="EPOXIDE HYDROLASE"/>
    <property type="match status" value="1"/>
</dbReference>
<comment type="similarity">
    <text evidence="2">Belongs to the AB hydrolase superfamily. Epoxide hydrolase family.</text>
</comment>
<keyword evidence="4" id="KW-1185">Reference proteome</keyword>
<dbReference type="Proteomes" id="UP000504621">
    <property type="component" value="Unplaced"/>
</dbReference>
<organism evidence="4 5">
    <name type="scientific">Herrania umbratica</name>
    <dbReference type="NCBI Taxonomy" id="108875"/>
    <lineage>
        <taxon>Eukaryota</taxon>
        <taxon>Viridiplantae</taxon>
        <taxon>Streptophyta</taxon>
        <taxon>Embryophyta</taxon>
        <taxon>Tracheophyta</taxon>
        <taxon>Spermatophyta</taxon>
        <taxon>Magnoliopsida</taxon>
        <taxon>eudicotyledons</taxon>
        <taxon>Gunneridae</taxon>
        <taxon>Pentapetalae</taxon>
        <taxon>rosids</taxon>
        <taxon>malvids</taxon>
        <taxon>Malvales</taxon>
        <taxon>Malvaceae</taxon>
        <taxon>Byttnerioideae</taxon>
        <taxon>Herrania</taxon>
    </lineage>
</organism>
<evidence type="ECO:0000256" key="1">
    <source>
        <dbReference type="ARBA" id="ARBA00022801"/>
    </source>
</evidence>
<evidence type="ECO:0000259" key="3">
    <source>
        <dbReference type="Pfam" id="PF00561"/>
    </source>
</evidence>
<proteinExistence type="inferred from homology"/>
<feature type="domain" description="AB hydrolase-1" evidence="3">
    <location>
        <begin position="26"/>
        <end position="260"/>
    </location>
</feature>
<gene>
    <name evidence="5" type="primary">LOC110423735</name>
</gene>
<dbReference type="InterPro" id="IPR000073">
    <property type="entry name" value="AB_hydrolase_1"/>
</dbReference>
<dbReference type="InterPro" id="IPR000639">
    <property type="entry name" value="Epox_hydrolase-like"/>
</dbReference>
<accession>A0A6J1B320</accession>
<dbReference type="PRINTS" id="PR00412">
    <property type="entry name" value="EPOXHYDRLASE"/>
</dbReference>
<dbReference type="SUPFAM" id="SSF53474">
    <property type="entry name" value="alpha/beta-Hydrolases"/>
    <property type="match status" value="1"/>
</dbReference>
<dbReference type="RefSeq" id="XP_021293742.1">
    <property type="nucleotide sequence ID" value="XM_021438067.1"/>
</dbReference>
<sequence length="311" mass="35149">MEQIQHNFVTVRGLKFHVAEIGTGSNVVVFLHGFPEIWYTWRHQMVAVADSGFRAIAPDYRGYGLSDIPPEPEKTTFADIVADLVAILDHLGVNKVFLVGKDFGVRPAYHFALHHPDRVFAVITLGVPYLPPEPPKFHQPLPEGFYISRWREPGRAEADFGRFDAKTVVRNIYILFSRSEIPIAAENQEIMDLVDASTPLPPWFTEEDLAAYGALYEKSGFRTALQVPYRSFEEDFGITDPIVKVPALLIMGCKDYVFKFPGIEEYIKFGKAKELVPGLDIIYLPEGTHFVQEQSPELVNGLILDFLKSHI</sequence>
<reference evidence="5" key="1">
    <citation type="submission" date="2025-08" db="UniProtKB">
        <authorList>
            <consortium name="RefSeq"/>
        </authorList>
    </citation>
    <scope>IDENTIFICATION</scope>
    <source>
        <tissue evidence="5">Leaf</tissue>
    </source>
</reference>
<keyword evidence="1" id="KW-0378">Hydrolase</keyword>
<dbReference type="OrthoDB" id="7130006at2759"/>
<evidence type="ECO:0000313" key="5">
    <source>
        <dbReference type="RefSeq" id="XP_021293742.1"/>
    </source>
</evidence>
<dbReference type="GeneID" id="110423735"/>
<dbReference type="PRINTS" id="PR00111">
    <property type="entry name" value="ABHYDROLASE"/>
</dbReference>
<dbReference type="Gene3D" id="3.40.50.1820">
    <property type="entry name" value="alpha/beta hydrolase"/>
    <property type="match status" value="1"/>
</dbReference>